<accession>A0ABD1CRN4</accession>
<proteinExistence type="predicted"/>
<name>A0ABD1CRN4_CULPP</name>
<comment type="caution">
    <text evidence="1">The sequence shown here is derived from an EMBL/GenBank/DDBJ whole genome shotgun (WGS) entry which is preliminary data.</text>
</comment>
<reference evidence="1 2" key="1">
    <citation type="submission" date="2024-05" db="EMBL/GenBank/DDBJ databases">
        <title>Culex pipiens pipiens assembly and annotation.</title>
        <authorList>
            <person name="Alout H."/>
            <person name="Durand T."/>
        </authorList>
    </citation>
    <scope>NUCLEOTIDE SEQUENCE [LARGE SCALE GENOMIC DNA]</scope>
    <source>
        <strain evidence="1">HA-2024</strain>
        <tissue evidence="1">Whole body</tissue>
    </source>
</reference>
<protein>
    <submittedName>
        <fullName evidence="1">Uncharacterized protein</fullName>
    </submittedName>
</protein>
<dbReference type="EMBL" id="JBEHCU010009891">
    <property type="protein sequence ID" value="KAL1379087.1"/>
    <property type="molecule type" value="Genomic_DNA"/>
</dbReference>
<sequence>MRLCAVSSAPRHEEYHALCGYTRWRLRRHAFWDWDFLDDSCRPLGTRKCTTIMMHKCALDVRGGGRTHAVLLAGTEGKVGGKLVYMLAEPERKRSRAAGGDGQAMPCSDALPGMTYREPISKDMQVPENYRTVFRRAPPAKQIVNGCIGAEWSTRIVRNDMIKLLFKNNPEKPPEIEELGEEGVEPFRCVGVSADPFAVRNYYPPRGRFST</sequence>
<organism evidence="1 2">
    <name type="scientific">Culex pipiens pipiens</name>
    <name type="common">Northern house mosquito</name>
    <dbReference type="NCBI Taxonomy" id="38569"/>
    <lineage>
        <taxon>Eukaryota</taxon>
        <taxon>Metazoa</taxon>
        <taxon>Ecdysozoa</taxon>
        <taxon>Arthropoda</taxon>
        <taxon>Hexapoda</taxon>
        <taxon>Insecta</taxon>
        <taxon>Pterygota</taxon>
        <taxon>Neoptera</taxon>
        <taxon>Endopterygota</taxon>
        <taxon>Diptera</taxon>
        <taxon>Nematocera</taxon>
        <taxon>Culicoidea</taxon>
        <taxon>Culicidae</taxon>
        <taxon>Culicinae</taxon>
        <taxon>Culicini</taxon>
        <taxon>Culex</taxon>
        <taxon>Culex</taxon>
    </lineage>
</organism>
<gene>
    <name evidence="1" type="ORF">pipiens_015157</name>
</gene>
<keyword evidence="2" id="KW-1185">Reference proteome</keyword>
<evidence type="ECO:0000313" key="1">
    <source>
        <dbReference type="EMBL" id="KAL1379087.1"/>
    </source>
</evidence>
<dbReference type="AlphaFoldDB" id="A0ABD1CRN4"/>
<evidence type="ECO:0000313" key="2">
    <source>
        <dbReference type="Proteomes" id="UP001562425"/>
    </source>
</evidence>
<dbReference type="Proteomes" id="UP001562425">
    <property type="component" value="Unassembled WGS sequence"/>
</dbReference>